<name>A0A3S0V9Q0_9GAMM</name>
<reference evidence="1 2" key="1">
    <citation type="submission" date="2018-12" db="EMBL/GenBank/DDBJ databases">
        <title>Legionella sp,whole genome shotgun sequence.</title>
        <authorList>
            <person name="Wu H."/>
        </authorList>
    </citation>
    <scope>NUCLEOTIDE SEQUENCE [LARGE SCALE GENOMIC DNA]</scope>
    <source>
        <strain evidence="2">km714</strain>
    </source>
</reference>
<evidence type="ECO:0000313" key="1">
    <source>
        <dbReference type="EMBL" id="RUQ81527.1"/>
    </source>
</evidence>
<dbReference type="AlphaFoldDB" id="A0A3S0V9Q0"/>
<dbReference type="Proteomes" id="UP000288012">
    <property type="component" value="Unassembled WGS sequence"/>
</dbReference>
<dbReference type="RefSeq" id="WP_233588457.1">
    <property type="nucleotide sequence ID" value="NZ_RZGR01000040.1"/>
</dbReference>
<dbReference type="EMBL" id="RZGR01000040">
    <property type="protein sequence ID" value="RUQ81527.1"/>
    <property type="molecule type" value="Genomic_DNA"/>
</dbReference>
<sequence>MMKMPEAYRRLNNDIEQYGETEAMERLIKGLRRLTTEYTEKKLEEIKVAIIKGDIFAYVYSSDYYPPYRKISEVTWGLELIINQAPPCADKLPAHKNGVYVLVQQQDETFSELYFVSYWNNPAITKINIQQNILNDLAKNLLPVDPDNDKKTSYELSQAQVLQIKKITGYILKITEAPGTWKEHACWQMLTPSDANIVISNKNHKSILNTGQQGFDIDDFWVVQYEANDLVAHIDDAQDATTPHFSRTEKNSTSNKIISKEDMYGNIKLSDEERKNLIHILQKESINTRNQFIQESVCFHIESLQKKYPSRKLERTQIIRVLHELHKPLYGLLKIEQPSVDSYISMERAQRSKQKLKS</sequence>
<protein>
    <submittedName>
        <fullName evidence="1">Uncharacterized protein</fullName>
    </submittedName>
</protein>
<keyword evidence="2" id="KW-1185">Reference proteome</keyword>
<gene>
    <name evidence="1" type="ORF">EKM59_10580</name>
</gene>
<organism evidence="1 2">
    <name type="scientific">Legionella septentrionalis</name>
    <dbReference type="NCBI Taxonomy" id="2498109"/>
    <lineage>
        <taxon>Bacteria</taxon>
        <taxon>Pseudomonadati</taxon>
        <taxon>Pseudomonadota</taxon>
        <taxon>Gammaproteobacteria</taxon>
        <taxon>Legionellales</taxon>
        <taxon>Legionellaceae</taxon>
        <taxon>Legionella</taxon>
    </lineage>
</organism>
<proteinExistence type="predicted"/>
<evidence type="ECO:0000313" key="2">
    <source>
        <dbReference type="Proteomes" id="UP000288012"/>
    </source>
</evidence>
<comment type="caution">
    <text evidence="1">The sequence shown here is derived from an EMBL/GenBank/DDBJ whole genome shotgun (WGS) entry which is preliminary data.</text>
</comment>
<accession>A0A3S0V9Q0</accession>